<protein>
    <submittedName>
        <fullName evidence="1">Uncharacterized protein</fullName>
    </submittedName>
</protein>
<dbReference type="EMBL" id="CP086718">
    <property type="protein sequence ID" value="WOO83197.1"/>
    <property type="molecule type" value="Genomic_DNA"/>
</dbReference>
<keyword evidence="2" id="KW-1185">Reference proteome</keyword>
<dbReference type="AlphaFoldDB" id="A0AAF0YB29"/>
<organism evidence="1 2">
    <name type="scientific">Vanrija pseudolonga</name>
    <dbReference type="NCBI Taxonomy" id="143232"/>
    <lineage>
        <taxon>Eukaryota</taxon>
        <taxon>Fungi</taxon>
        <taxon>Dikarya</taxon>
        <taxon>Basidiomycota</taxon>
        <taxon>Agaricomycotina</taxon>
        <taxon>Tremellomycetes</taxon>
        <taxon>Trichosporonales</taxon>
        <taxon>Trichosporonaceae</taxon>
        <taxon>Vanrija</taxon>
    </lineage>
</organism>
<reference evidence="1" key="1">
    <citation type="submission" date="2023-10" db="EMBL/GenBank/DDBJ databases">
        <authorList>
            <person name="Noh H."/>
        </authorList>
    </citation>
    <scope>NUCLEOTIDE SEQUENCE</scope>
    <source>
        <strain evidence="1">DUCC4014</strain>
    </source>
</reference>
<sequence>MPNGSTHIVIESTPHTYLVQRQHSAVSGAWPTSADADPTLTLAPIFPALRSAAIIDLRGVFPPAANALWAVPQTAHTLRVFANNALVPSGVAGTTVLFLYFTAQQAIDDVDDAFAASLAGCALASKVVVNVAFDPALDFWLDGLDVEGVRMAWDMGFGAREVVVVFTSTMPPPDEAERQERRPRGGDTDGMYLFTIFLLLLAKSAGEGRRLVVVGIDDVPAPYAGFVGGAGGAEARARAVIAAALGEEGADAAVEFVSRGEYAAGVRDEVFALETGE</sequence>
<name>A0AAF0YB29_9TREE</name>
<evidence type="ECO:0000313" key="2">
    <source>
        <dbReference type="Proteomes" id="UP000827549"/>
    </source>
</evidence>
<accession>A0AAF0YB29</accession>
<proteinExistence type="predicted"/>
<dbReference type="GeneID" id="87809896"/>
<dbReference type="Proteomes" id="UP000827549">
    <property type="component" value="Chromosome 5"/>
</dbReference>
<evidence type="ECO:0000313" key="1">
    <source>
        <dbReference type="EMBL" id="WOO83197.1"/>
    </source>
</evidence>
<gene>
    <name evidence="1" type="ORF">LOC62_05G006720</name>
</gene>
<dbReference type="RefSeq" id="XP_062629223.1">
    <property type="nucleotide sequence ID" value="XM_062773239.1"/>
</dbReference>